<protein>
    <submittedName>
        <fullName evidence="1">Calcium-binding protein</fullName>
    </submittedName>
</protein>
<dbReference type="Proteomes" id="UP001237156">
    <property type="component" value="Unassembled WGS sequence"/>
</dbReference>
<proteinExistence type="predicted"/>
<dbReference type="InterPro" id="IPR029058">
    <property type="entry name" value="AB_hydrolase_fold"/>
</dbReference>
<name>A0AAW6RK92_9BURK</name>
<dbReference type="AlphaFoldDB" id="A0AAW6RK92"/>
<feature type="non-terminal residue" evidence="1">
    <location>
        <position position="319"/>
    </location>
</feature>
<dbReference type="EMBL" id="JARVII010000062">
    <property type="protein sequence ID" value="MDG9700604.1"/>
    <property type="molecule type" value="Genomic_DNA"/>
</dbReference>
<gene>
    <name evidence="1" type="ORF">QB898_13005</name>
</gene>
<keyword evidence="2" id="KW-1185">Reference proteome</keyword>
<dbReference type="SUPFAM" id="SSF53474">
    <property type="entry name" value="alpha/beta-Hydrolases"/>
    <property type="match status" value="1"/>
</dbReference>
<reference evidence="1 2" key="1">
    <citation type="submission" date="2023-04" db="EMBL/GenBank/DDBJ databases">
        <title>Ottowia paracancer sp. nov., isolated from human stomach.</title>
        <authorList>
            <person name="Song Y."/>
        </authorList>
    </citation>
    <scope>NUCLEOTIDE SEQUENCE [LARGE SCALE GENOMIC DNA]</scope>
    <source>
        <strain evidence="1 2">10c7w1</strain>
    </source>
</reference>
<evidence type="ECO:0000313" key="1">
    <source>
        <dbReference type="EMBL" id="MDG9700604.1"/>
    </source>
</evidence>
<organism evidence="1 2">
    <name type="scientific">Ottowia cancrivicina</name>
    <dbReference type="NCBI Taxonomy" id="3040346"/>
    <lineage>
        <taxon>Bacteria</taxon>
        <taxon>Pseudomonadati</taxon>
        <taxon>Pseudomonadota</taxon>
        <taxon>Betaproteobacteria</taxon>
        <taxon>Burkholderiales</taxon>
        <taxon>Comamonadaceae</taxon>
        <taxon>Ottowia</taxon>
    </lineage>
</organism>
<sequence>MSYIQSAYINALLADAAYIDLPIGTIVQDQLKDKEGTLSRRMTLPLAKFIADNFEVINTRLAHDIPVLDSGFDAIVWKGRKGTPYEGKIFLSARGTESGTDMLIADVDLTINSLARSQAIDMINWWSRITTERGKPALQVEYKNRYVYDEHAGHDIFIGREFVLAPAVQGEGLISAEDLARGVQVNGHSLGGHLASAFARIFGRQTHIEHISTFNSAGFAPDGDAIFQQLQGLLPQEYGLPSFPDAQLQSNYFAGNGINVTTNSFYFNQVGRRISLFQEEGTGLTNHYMYRLTDMLALGNALEKLAPDLSIEALNQIVS</sequence>
<comment type="caution">
    <text evidence="1">The sequence shown here is derived from an EMBL/GenBank/DDBJ whole genome shotgun (WGS) entry which is preliminary data.</text>
</comment>
<evidence type="ECO:0000313" key="2">
    <source>
        <dbReference type="Proteomes" id="UP001237156"/>
    </source>
</evidence>
<accession>A0AAW6RK92</accession>